<accession>A0ABU8V2J3</accession>
<reference evidence="5 6" key="1">
    <citation type="submission" date="2023-12" db="EMBL/GenBank/DDBJ databases">
        <title>Evaluation and characterization of a potential secondary metabolite violacein from indigenous Chromobacterium amazonense SAM215.</title>
        <authorList>
            <person name="Tarafdar M.R."/>
            <person name="Abedin S.M."/>
            <person name="Atiqua A."/>
            <person name="Saha A."/>
            <person name="Khan S.N."/>
        </authorList>
    </citation>
    <scope>NUCLEOTIDE SEQUENCE [LARGE SCALE GENOMIC DNA]</scope>
    <source>
        <strain evidence="5 6">SAM215</strain>
    </source>
</reference>
<gene>
    <name evidence="5" type="ORF">QCL97_011725</name>
</gene>
<dbReference type="SUPFAM" id="SSF51230">
    <property type="entry name" value="Single hybrid motif"/>
    <property type="match status" value="1"/>
</dbReference>
<evidence type="ECO:0000259" key="4">
    <source>
        <dbReference type="PROSITE" id="PS50968"/>
    </source>
</evidence>
<dbReference type="InterPro" id="IPR000089">
    <property type="entry name" value="Biotin_lipoyl"/>
</dbReference>
<name>A0ABU8V2J3_9NEIS</name>
<evidence type="ECO:0000313" key="5">
    <source>
        <dbReference type="EMBL" id="MEJ8675396.1"/>
    </source>
</evidence>
<comment type="cofactor">
    <cofactor evidence="1">
        <name>(R)-lipoate</name>
        <dbReference type="ChEBI" id="CHEBI:83088"/>
    </cofactor>
</comment>
<dbReference type="RefSeq" id="WP_307912294.1">
    <property type="nucleotide sequence ID" value="NZ_JAVFJF020000021.1"/>
</dbReference>
<dbReference type="Pfam" id="PF00364">
    <property type="entry name" value="Biotin_lipoyl"/>
    <property type="match status" value="1"/>
</dbReference>
<dbReference type="CDD" id="cd06849">
    <property type="entry name" value="lipoyl_domain"/>
    <property type="match status" value="1"/>
</dbReference>
<organism evidence="5 6">
    <name type="scientific">Chromobacterium amazonense</name>
    <dbReference type="NCBI Taxonomy" id="1382803"/>
    <lineage>
        <taxon>Bacteria</taxon>
        <taxon>Pseudomonadati</taxon>
        <taxon>Pseudomonadota</taxon>
        <taxon>Betaproteobacteria</taxon>
        <taxon>Neisseriales</taxon>
        <taxon>Chromobacteriaceae</taxon>
        <taxon>Chromobacterium</taxon>
    </lineage>
</organism>
<sequence>MLIEVQVPQLPESVSEATLMSWHKKVGEFVNRDENLIDLETDKVVLELPAPQAGVLVEIVQQDGATVTSGQLIAKIDTAAKAGAAAPAAAAAPAPAA</sequence>
<keyword evidence="3" id="KW-0450">Lipoyl</keyword>
<evidence type="ECO:0000256" key="3">
    <source>
        <dbReference type="ARBA" id="ARBA00022823"/>
    </source>
</evidence>
<dbReference type="Proteomes" id="UP001224516">
    <property type="component" value="Unassembled WGS sequence"/>
</dbReference>
<keyword evidence="6" id="KW-1185">Reference proteome</keyword>
<dbReference type="PANTHER" id="PTHR43416">
    <property type="entry name" value="DIHYDROLIPOYLLYSINE-RESIDUE SUCCINYLTRANSFERASE COMPONENT OF 2-OXOGLUTARATE DEHYDROGENASE COMPLEX, MITOCHONDRIAL-RELATED"/>
    <property type="match status" value="1"/>
</dbReference>
<evidence type="ECO:0000256" key="1">
    <source>
        <dbReference type="ARBA" id="ARBA00001938"/>
    </source>
</evidence>
<proteinExistence type="inferred from homology"/>
<comment type="caution">
    <text evidence="5">The sequence shown here is derived from an EMBL/GenBank/DDBJ whole genome shotgun (WGS) entry which is preliminary data.</text>
</comment>
<dbReference type="InterPro" id="IPR050537">
    <property type="entry name" value="2-oxoacid_dehydrogenase"/>
</dbReference>
<evidence type="ECO:0000313" key="6">
    <source>
        <dbReference type="Proteomes" id="UP001224516"/>
    </source>
</evidence>
<dbReference type="InterPro" id="IPR003016">
    <property type="entry name" value="2-oxoA_DH_lipoyl-BS"/>
</dbReference>
<comment type="similarity">
    <text evidence="2">Belongs to the 2-oxoacid dehydrogenase family.</text>
</comment>
<dbReference type="InterPro" id="IPR011053">
    <property type="entry name" value="Single_hybrid_motif"/>
</dbReference>
<feature type="non-terminal residue" evidence="5">
    <location>
        <position position="97"/>
    </location>
</feature>
<dbReference type="PANTHER" id="PTHR43416:SF5">
    <property type="entry name" value="DIHYDROLIPOYLLYSINE-RESIDUE SUCCINYLTRANSFERASE COMPONENT OF 2-OXOGLUTARATE DEHYDROGENASE COMPLEX, MITOCHONDRIAL"/>
    <property type="match status" value="1"/>
</dbReference>
<protein>
    <submittedName>
        <fullName evidence="5">Biotin/lipoyl-containing protein</fullName>
    </submittedName>
</protein>
<evidence type="ECO:0000256" key="2">
    <source>
        <dbReference type="ARBA" id="ARBA00007317"/>
    </source>
</evidence>
<dbReference type="PROSITE" id="PS50968">
    <property type="entry name" value="BIOTINYL_LIPOYL"/>
    <property type="match status" value="1"/>
</dbReference>
<dbReference type="EMBL" id="JAVFJF020000021">
    <property type="protein sequence ID" value="MEJ8675396.1"/>
    <property type="molecule type" value="Genomic_DNA"/>
</dbReference>
<dbReference type="Gene3D" id="2.40.50.100">
    <property type="match status" value="1"/>
</dbReference>
<feature type="domain" description="Lipoyl-binding" evidence="4">
    <location>
        <begin position="2"/>
        <end position="77"/>
    </location>
</feature>
<dbReference type="PROSITE" id="PS00189">
    <property type="entry name" value="LIPOYL"/>
    <property type="match status" value="1"/>
</dbReference>